<dbReference type="GO" id="GO:0005758">
    <property type="term" value="C:mitochondrial intermembrane space"/>
    <property type="evidence" value="ECO:0007669"/>
    <property type="project" value="TreeGrafter"/>
</dbReference>
<keyword evidence="3 7" id="KW-0479">Metal-binding</keyword>
<dbReference type="CDD" id="cd06455">
    <property type="entry name" value="M3A_TOP"/>
    <property type="match status" value="1"/>
</dbReference>
<dbReference type="InterPro" id="IPR024079">
    <property type="entry name" value="MetalloPept_cat_dom_sf"/>
</dbReference>
<sequence length="686" mass="78433">MAESNFPPQLPFELNHSAEDILAVTHAEIAASRARLNAIVETHVAEYRLENFILPIAEDENIRIVQSSIVQLYQYLSPDKEVRDSSRAAAQLWSEYESELNMRQDLFAGIDTIHRNQYGTAFMLDAEMSHYVNRLHRTYHRNGVHLAEESRSKFQQSKIRIDDLNLQCRTNLQESTEGVWFTQVELTGVPDSYMNGLKRSNEGQFFVGLKLNDLNTILGFASESKTRERLFIAADTQCSENIALFEELIKCRSQIANLVGHESFAEYKIQGRMLDIEKVNALLDNMRRGLIEPLANERAVLMKAKKQHLISLGQNAEAIDDRIYLWDLDFYVRLAKESHCDFGEAAIGEYFPLQSTLRGMLKIFEHLFGIRIRDFNGTAPVWHEGVTIRSVWDEKSGDFLGYIYFDLLERPGKYNSNCNIPFAPGFLHGEKSYPSIVLSTTFASPALLRHRQVVTLFHELGHSIHYMLGQTQFASTWGIGTAHDFVEIPSKMLEHWCWTPSILHSLASHYTSQSEYDRSAYLETHAELPDEKPPLELLERLTASRGINQAHQISSSLHLALFDLTVHGPTPEKYSNFSELYNKLRTECTSLLGPESQGNGFSWGFGQTRFRHIFGAYPAGYYCYILGTVYSRIMFDTRFLKNPLDPAEGFRYRRIVLEKGGSLPELPLLEEFVGGKLDPSLFFETF</sequence>
<dbReference type="InterPro" id="IPR001567">
    <property type="entry name" value="Pept_M3A_M3B_dom"/>
</dbReference>
<dbReference type="InterPro" id="IPR045090">
    <property type="entry name" value="Pept_M3A_M3B"/>
</dbReference>
<dbReference type="EMBL" id="JAPQKH010000007">
    <property type="protein sequence ID" value="KAJ5087898.1"/>
    <property type="molecule type" value="Genomic_DNA"/>
</dbReference>
<evidence type="ECO:0000256" key="6">
    <source>
        <dbReference type="ARBA" id="ARBA00023049"/>
    </source>
</evidence>
<evidence type="ECO:0000313" key="10">
    <source>
        <dbReference type="Proteomes" id="UP001149165"/>
    </source>
</evidence>
<name>A0A9W9JZX1_9EURO</name>
<evidence type="ECO:0000256" key="1">
    <source>
        <dbReference type="ARBA" id="ARBA00006040"/>
    </source>
</evidence>
<keyword evidence="5 7" id="KW-0862">Zinc</keyword>
<comment type="similarity">
    <text evidence="1 7">Belongs to the peptidase M3 family.</text>
</comment>
<dbReference type="Gene3D" id="3.40.390.10">
    <property type="entry name" value="Collagenase (Catalytic Domain)"/>
    <property type="match status" value="1"/>
</dbReference>
<feature type="domain" description="Peptidase M3A/M3B catalytic" evidence="8">
    <location>
        <begin position="223"/>
        <end position="676"/>
    </location>
</feature>
<dbReference type="GO" id="GO:0006518">
    <property type="term" value="P:peptide metabolic process"/>
    <property type="evidence" value="ECO:0007669"/>
    <property type="project" value="TreeGrafter"/>
</dbReference>
<protein>
    <recommendedName>
        <fullName evidence="8">Peptidase M3A/M3B catalytic domain-containing protein</fullName>
    </recommendedName>
</protein>
<evidence type="ECO:0000313" key="9">
    <source>
        <dbReference type="EMBL" id="KAJ5087898.1"/>
    </source>
</evidence>
<evidence type="ECO:0000256" key="4">
    <source>
        <dbReference type="ARBA" id="ARBA00022801"/>
    </source>
</evidence>
<gene>
    <name evidence="9" type="ORF">N7456_011514</name>
</gene>
<keyword evidence="10" id="KW-1185">Reference proteome</keyword>
<evidence type="ECO:0000259" key="8">
    <source>
        <dbReference type="Pfam" id="PF01432"/>
    </source>
</evidence>
<dbReference type="GO" id="GO:0004222">
    <property type="term" value="F:metalloendopeptidase activity"/>
    <property type="evidence" value="ECO:0007669"/>
    <property type="project" value="InterPro"/>
</dbReference>
<dbReference type="InterPro" id="IPR024077">
    <property type="entry name" value="Neurolysin/TOP_dom2"/>
</dbReference>
<organism evidence="9 10">
    <name type="scientific">Penicillium angulare</name>
    <dbReference type="NCBI Taxonomy" id="116970"/>
    <lineage>
        <taxon>Eukaryota</taxon>
        <taxon>Fungi</taxon>
        <taxon>Dikarya</taxon>
        <taxon>Ascomycota</taxon>
        <taxon>Pezizomycotina</taxon>
        <taxon>Eurotiomycetes</taxon>
        <taxon>Eurotiomycetidae</taxon>
        <taxon>Eurotiales</taxon>
        <taxon>Aspergillaceae</taxon>
        <taxon>Penicillium</taxon>
    </lineage>
</organism>
<comment type="caution">
    <text evidence="9">The sequence shown here is derived from an EMBL/GenBank/DDBJ whole genome shotgun (WGS) entry which is preliminary data.</text>
</comment>
<reference evidence="9" key="1">
    <citation type="submission" date="2022-11" db="EMBL/GenBank/DDBJ databases">
        <authorList>
            <person name="Petersen C."/>
        </authorList>
    </citation>
    <scope>NUCLEOTIDE SEQUENCE</scope>
    <source>
        <strain evidence="9">IBT 30069</strain>
    </source>
</reference>
<dbReference type="InterPro" id="IPR024080">
    <property type="entry name" value="Neurolysin/TOP_N"/>
</dbReference>
<dbReference type="AlphaFoldDB" id="A0A9W9JZX1"/>
<keyword evidence="4 7" id="KW-0378">Hydrolase</keyword>
<dbReference type="GO" id="GO:0006508">
    <property type="term" value="P:proteolysis"/>
    <property type="evidence" value="ECO:0007669"/>
    <property type="project" value="UniProtKB-KW"/>
</dbReference>
<comment type="cofactor">
    <cofactor evidence="7">
        <name>Zn(2+)</name>
        <dbReference type="ChEBI" id="CHEBI:29105"/>
    </cofactor>
    <text evidence="7">Binds 1 zinc ion.</text>
</comment>
<dbReference type="PANTHER" id="PTHR11804">
    <property type="entry name" value="PROTEASE M3 THIMET OLIGOPEPTIDASE-RELATED"/>
    <property type="match status" value="1"/>
</dbReference>
<dbReference type="Gene3D" id="1.10.1370.10">
    <property type="entry name" value="Neurolysin, domain 3"/>
    <property type="match status" value="1"/>
</dbReference>
<accession>A0A9W9JZX1</accession>
<dbReference type="SUPFAM" id="SSF55486">
    <property type="entry name" value="Metalloproteases ('zincins'), catalytic domain"/>
    <property type="match status" value="1"/>
</dbReference>
<proteinExistence type="inferred from homology"/>
<dbReference type="Gene3D" id="1.20.1050.40">
    <property type="entry name" value="Endopeptidase. Chain P, domain 1"/>
    <property type="match status" value="1"/>
</dbReference>
<dbReference type="Pfam" id="PF01432">
    <property type="entry name" value="Peptidase_M3"/>
    <property type="match status" value="1"/>
</dbReference>
<dbReference type="OrthoDB" id="534666at2759"/>
<keyword evidence="2 7" id="KW-0645">Protease</keyword>
<dbReference type="PANTHER" id="PTHR11804:SF84">
    <property type="entry name" value="SACCHAROLYSIN"/>
    <property type="match status" value="1"/>
</dbReference>
<evidence type="ECO:0000256" key="5">
    <source>
        <dbReference type="ARBA" id="ARBA00022833"/>
    </source>
</evidence>
<dbReference type="GO" id="GO:0046872">
    <property type="term" value="F:metal ion binding"/>
    <property type="evidence" value="ECO:0007669"/>
    <property type="project" value="UniProtKB-UniRule"/>
</dbReference>
<keyword evidence="6 7" id="KW-0482">Metalloprotease</keyword>
<evidence type="ECO:0000256" key="2">
    <source>
        <dbReference type="ARBA" id="ARBA00022670"/>
    </source>
</evidence>
<reference evidence="9" key="2">
    <citation type="journal article" date="2023" name="IMA Fungus">
        <title>Comparative genomic study of the Penicillium genus elucidates a diverse pangenome and 15 lateral gene transfer events.</title>
        <authorList>
            <person name="Petersen C."/>
            <person name="Sorensen T."/>
            <person name="Nielsen M.R."/>
            <person name="Sondergaard T.E."/>
            <person name="Sorensen J.L."/>
            <person name="Fitzpatrick D.A."/>
            <person name="Frisvad J.C."/>
            <person name="Nielsen K.L."/>
        </authorList>
    </citation>
    <scope>NUCLEOTIDE SEQUENCE</scope>
    <source>
        <strain evidence="9">IBT 30069</strain>
    </source>
</reference>
<dbReference type="Proteomes" id="UP001149165">
    <property type="component" value="Unassembled WGS sequence"/>
</dbReference>
<evidence type="ECO:0000256" key="7">
    <source>
        <dbReference type="RuleBase" id="RU003435"/>
    </source>
</evidence>
<evidence type="ECO:0000256" key="3">
    <source>
        <dbReference type="ARBA" id="ARBA00022723"/>
    </source>
</evidence>